<dbReference type="PANTHER" id="PTHR31270:SF1">
    <property type="entry name" value="GLUTAMINYL-PEPTIDE CYCLOTRANSFERASE"/>
    <property type="match status" value="1"/>
</dbReference>
<dbReference type="RefSeq" id="WP_072946054.1">
    <property type="nucleotide sequence ID" value="NZ_FQWO01000016.1"/>
</dbReference>
<evidence type="ECO:0000313" key="1">
    <source>
        <dbReference type="EMBL" id="PRZ22891.1"/>
    </source>
</evidence>
<gene>
    <name evidence="1" type="ORF">BC624_106140</name>
    <name evidence="2" type="ORF">SAMN05443373_11621</name>
</gene>
<dbReference type="InterPro" id="IPR007788">
    <property type="entry name" value="QCT"/>
</dbReference>
<proteinExistence type="predicted"/>
<reference evidence="1 4" key="3">
    <citation type="submission" date="2018-03" db="EMBL/GenBank/DDBJ databases">
        <title>Genomic Encyclopedia of Archaeal and Bacterial Type Strains, Phase II (KMG-II): from individual species to whole genera.</title>
        <authorList>
            <person name="Goeker M."/>
        </authorList>
    </citation>
    <scope>NUCLEOTIDE SEQUENCE [LARGE SCALE GENOMIC DNA]</scope>
    <source>
        <strain evidence="1 4">DSM 17797</strain>
    </source>
</reference>
<dbReference type="SUPFAM" id="SSF63825">
    <property type="entry name" value="YWTD domain"/>
    <property type="match status" value="1"/>
</dbReference>
<dbReference type="AlphaFoldDB" id="A0A1M5TX00"/>
<keyword evidence="4" id="KW-1185">Reference proteome</keyword>
<evidence type="ECO:0000313" key="2">
    <source>
        <dbReference type="EMBL" id="SHH55317.1"/>
    </source>
</evidence>
<dbReference type="InterPro" id="IPR015943">
    <property type="entry name" value="WD40/YVTN_repeat-like_dom_sf"/>
</dbReference>
<protein>
    <submittedName>
        <fullName evidence="2">Glutamine cyclotransferase</fullName>
    </submittedName>
</protein>
<dbReference type="EMBL" id="FQWO01000016">
    <property type="protein sequence ID" value="SHH55317.1"/>
    <property type="molecule type" value="Genomic_DNA"/>
</dbReference>
<sequence length="357" mass="40651">MKKYNLLSIILLGITLSNCGDTKKGENSIFNFDTSKFKEQYQPQEALSLEILNPKEKAIDSIVYFANDKKIASKKGLEKLTFELKDQKLGYQNLKALVYYDGGNSEATARVELVSNIHPKLLKYTIVNTYPHDIQAYTQGLEFYRDTLYEGTGNGEGPSGKRGISSLRKTNYKTGEVYKKVELADQYFGEGITILNNKVYQLTWQSNEGYVYNADTFKKEKTFSYFKNIEGWGLTNDGKNLYQSDGTEKIWVIDPETLKEIDFINVYSYETKIKSVNELEWIDGKIYGNVYQKDAIAVINPKNGAVEGIINLADLNNKITKLPDTDVLNGIAYNPKTKTIFVTGKNWDKMFEIKITE</sequence>
<keyword evidence="2" id="KW-0808">Transferase</keyword>
<dbReference type="PANTHER" id="PTHR31270">
    <property type="entry name" value="GLUTAMINYL-PEPTIDE CYCLOTRANSFERASE"/>
    <property type="match status" value="1"/>
</dbReference>
<dbReference type="GO" id="GO:0016603">
    <property type="term" value="F:glutaminyl-peptide cyclotransferase activity"/>
    <property type="evidence" value="ECO:0007669"/>
    <property type="project" value="InterPro"/>
</dbReference>
<dbReference type="OrthoDB" id="9783700at2"/>
<name>A0A1M5TX00_9FLAO</name>
<dbReference type="Pfam" id="PF05096">
    <property type="entry name" value="Glu_cyclase_2"/>
    <property type="match status" value="1"/>
</dbReference>
<evidence type="ECO:0000313" key="4">
    <source>
        <dbReference type="Proteomes" id="UP000237771"/>
    </source>
</evidence>
<dbReference type="STRING" id="280093.SAMN05443373_11621"/>
<dbReference type="EMBL" id="PVUB01000006">
    <property type="protein sequence ID" value="PRZ22891.1"/>
    <property type="molecule type" value="Genomic_DNA"/>
</dbReference>
<dbReference type="Proteomes" id="UP000184384">
    <property type="component" value="Unassembled WGS sequence"/>
</dbReference>
<accession>A0A1M5TX00</accession>
<reference evidence="2" key="2">
    <citation type="submission" date="2016-11" db="EMBL/GenBank/DDBJ databases">
        <authorList>
            <person name="Jaros S."/>
            <person name="Januszkiewicz K."/>
            <person name="Wedrychowicz H."/>
        </authorList>
    </citation>
    <scope>NUCLEOTIDE SEQUENCE [LARGE SCALE GENOMIC DNA]</scope>
    <source>
        <strain evidence="2">DSM 19729</strain>
    </source>
</reference>
<dbReference type="Gene3D" id="2.130.10.10">
    <property type="entry name" value="YVTN repeat-like/Quinoprotein amine dehydrogenase"/>
    <property type="match status" value="1"/>
</dbReference>
<organism evidence="2 3">
    <name type="scientific">Flavobacterium granuli</name>
    <dbReference type="NCBI Taxonomy" id="280093"/>
    <lineage>
        <taxon>Bacteria</taxon>
        <taxon>Pseudomonadati</taxon>
        <taxon>Bacteroidota</taxon>
        <taxon>Flavobacteriia</taxon>
        <taxon>Flavobacteriales</taxon>
        <taxon>Flavobacteriaceae</taxon>
        <taxon>Flavobacterium</taxon>
    </lineage>
</organism>
<evidence type="ECO:0000313" key="3">
    <source>
        <dbReference type="Proteomes" id="UP000184384"/>
    </source>
</evidence>
<reference evidence="3" key="1">
    <citation type="submission" date="2016-11" db="EMBL/GenBank/DDBJ databases">
        <authorList>
            <person name="Varghese N."/>
            <person name="Submissions S."/>
        </authorList>
    </citation>
    <scope>NUCLEOTIDE SEQUENCE [LARGE SCALE GENOMIC DNA]</scope>
    <source>
        <strain evidence="3">DSM 19729</strain>
    </source>
</reference>
<dbReference type="Proteomes" id="UP000237771">
    <property type="component" value="Unassembled WGS sequence"/>
</dbReference>